<keyword evidence="2" id="KW-1185">Reference proteome</keyword>
<protein>
    <submittedName>
        <fullName evidence="1">Uncharacterized protein</fullName>
    </submittedName>
</protein>
<sequence>MGKNGNGTKFFVGPWEFGVLFPCLTTLCHRRAGGVDPVTGVSDLLLIVPARRGVFRSLPPLLCCLSVVPTCASTCEVWADQRLPWTGNLKTHKTDSSTLCLFKTCLAVWLPITATLW</sequence>
<reference evidence="1 2" key="1">
    <citation type="submission" date="2021-06" db="EMBL/GenBank/DDBJ databases">
        <authorList>
            <person name="Palmer J.M."/>
        </authorList>
    </citation>
    <scope>NUCLEOTIDE SEQUENCE [LARGE SCALE GENOMIC DNA]</scope>
    <source>
        <strain evidence="1 2">CL_MEX2019</strain>
        <tissue evidence="1">Muscle</tissue>
    </source>
</reference>
<proteinExistence type="predicted"/>
<dbReference type="EMBL" id="JAHUTJ010075397">
    <property type="protein sequence ID" value="MED6294188.1"/>
    <property type="molecule type" value="Genomic_DNA"/>
</dbReference>
<comment type="caution">
    <text evidence="1">The sequence shown here is derived from an EMBL/GenBank/DDBJ whole genome shotgun (WGS) entry which is preliminary data.</text>
</comment>
<dbReference type="Proteomes" id="UP001352852">
    <property type="component" value="Unassembled WGS sequence"/>
</dbReference>
<gene>
    <name evidence="1" type="ORF">CHARACLAT_018522</name>
</gene>
<accession>A0ABU7F420</accession>
<name>A0ABU7F420_9TELE</name>
<evidence type="ECO:0000313" key="2">
    <source>
        <dbReference type="Proteomes" id="UP001352852"/>
    </source>
</evidence>
<organism evidence="1 2">
    <name type="scientific">Characodon lateralis</name>
    <dbReference type="NCBI Taxonomy" id="208331"/>
    <lineage>
        <taxon>Eukaryota</taxon>
        <taxon>Metazoa</taxon>
        <taxon>Chordata</taxon>
        <taxon>Craniata</taxon>
        <taxon>Vertebrata</taxon>
        <taxon>Euteleostomi</taxon>
        <taxon>Actinopterygii</taxon>
        <taxon>Neopterygii</taxon>
        <taxon>Teleostei</taxon>
        <taxon>Neoteleostei</taxon>
        <taxon>Acanthomorphata</taxon>
        <taxon>Ovalentaria</taxon>
        <taxon>Atherinomorphae</taxon>
        <taxon>Cyprinodontiformes</taxon>
        <taxon>Goodeidae</taxon>
        <taxon>Characodon</taxon>
    </lineage>
</organism>
<evidence type="ECO:0000313" key="1">
    <source>
        <dbReference type="EMBL" id="MED6294188.1"/>
    </source>
</evidence>